<dbReference type="Pfam" id="PF22542">
    <property type="entry name" value="Utp8_C"/>
    <property type="match status" value="1"/>
</dbReference>
<dbReference type="Pfam" id="PF10395">
    <property type="entry name" value="Utp8_b_propeller"/>
    <property type="match status" value="1"/>
</dbReference>
<dbReference type="EMBL" id="JAEUBF010001330">
    <property type="protein sequence ID" value="KAH3669532.1"/>
    <property type="molecule type" value="Genomic_DNA"/>
</dbReference>
<name>A0A9P8PCV5_9ASCO</name>
<evidence type="ECO:0000313" key="3">
    <source>
        <dbReference type="EMBL" id="KAH3669532.1"/>
    </source>
</evidence>
<evidence type="ECO:0008006" key="5">
    <source>
        <dbReference type="Google" id="ProtNLM"/>
    </source>
</evidence>
<dbReference type="AlphaFoldDB" id="A0A9P8PCV5"/>
<evidence type="ECO:0000259" key="2">
    <source>
        <dbReference type="Pfam" id="PF22542"/>
    </source>
</evidence>
<evidence type="ECO:0000259" key="1">
    <source>
        <dbReference type="Pfam" id="PF10395"/>
    </source>
</evidence>
<dbReference type="OrthoDB" id="4055624at2759"/>
<feature type="domain" description="Utp8 beta-propeller" evidence="1">
    <location>
        <begin position="2"/>
        <end position="345"/>
    </location>
</feature>
<keyword evidence="4" id="KW-1185">Reference proteome</keyword>
<sequence length="595" mass="68822">MSLSDIYQITKLPRVSKDLKSIVQITPNSDSEYLKLGISGSSISKYILKPSPKLIWSKSIPPNYEILSIENYIKQKKGEEEGEEDEEFFVVGVYDKNKKSNFLQIIQVLNNDSKLIKDIKLESKIQNIKIHNNETIIVVLEESIVSYNLQTFEVLWKLKNLYNAQFSEFISDDIFLVVEKSLKKSSTKLNYRLINYSGLEINSKINEFPEILNFKFTFNQGILYQYSIDKNSITSYQLPHFQQIKFLDLNQLDIKDQIISLRSPAIDRLLLTTSNKIILINLRFEIVLDVITSNKEIQSILQVETPKSNSFRDSQNLFITIARDTEISALTYSLDSNTIRDSLGKKQNSNKKDAKIKFFDIPSILDIKQVEIPIDQILNSNLSITEFDGNLLKFLEAKNDYYTDSDKIISSKLITTIVNFIFNQFHEKLPERSLTYLLTHPLFPQIDSLLEKLRSKPRLLRQAIVTSNISLNELLNELNTTENDEIFKDLIVRLLEFPREKLNFKDLNNLKIISKIIELDFGFELISILIDSNGIFMWKDEEFLNNLVELVESKIESLNSNSKILSVLDSLENRTNTGKVVKKLPLYSVEKLSFN</sequence>
<reference evidence="3" key="2">
    <citation type="submission" date="2021-01" db="EMBL/GenBank/DDBJ databases">
        <authorList>
            <person name="Schikora-Tamarit M.A."/>
        </authorList>
    </citation>
    <scope>NUCLEOTIDE SEQUENCE</scope>
    <source>
        <strain evidence="3">CBS6341</strain>
    </source>
</reference>
<feature type="domain" description="Utp8 C-terminal" evidence="2">
    <location>
        <begin position="380"/>
        <end position="578"/>
    </location>
</feature>
<evidence type="ECO:0000313" key="4">
    <source>
        <dbReference type="Proteomes" id="UP000769528"/>
    </source>
</evidence>
<reference evidence="3" key="1">
    <citation type="journal article" date="2021" name="Open Biol.">
        <title>Shared evolutionary footprints suggest mitochondrial oxidative damage underlies multiple complex I losses in fungi.</title>
        <authorList>
            <person name="Schikora-Tamarit M.A."/>
            <person name="Marcet-Houben M."/>
            <person name="Nosek J."/>
            <person name="Gabaldon T."/>
        </authorList>
    </citation>
    <scope>NUCLEOTIDE SEQUENCE</scope>
    <source>
        <strain evidence="3">CBS6341</strain>
    </source>
</reference>
<proteinExistence type="predicted"/>
<dbReference type="InterPro" id="IPR053881">
    <property type="entry name" value="Utp8_C"/>
</dbReference>
<gene>
    <name evidence="3" type="ORF">WICMUC_004954</name>
</gene>
<accession>A0A9P8PCV5</accession>
<comment type="caution">
    <text evidence="3">The sequence shown here is derived from an EMBL/GenBank/DDBJ whole genome shotgun (WGS) entry which is preliminary data.</text>
</comment>
<organism evidence="3 4">
    <name type="scientific">Wickerhamomyces mucosus</name>
    <dbReference type="NCBI Taxonomy" id="1378264"/>
    <lineage>
        <taxon>Eukaryota</taxon>
        <taxon>Fungi</taxon>
        <taxon>Dikarya</taxon>
        <taxon>Ascomycota</taxon>
        <taxon>Saccharomycotina</taxon>
        <taxon>Saccharomycetes</taxon>
        <taxon>Phaffomycetales</taxon>
        <taxon>Wickerhamomycetaceae</taxon>
        <taxon>Wickerhamomyces</taxon>
    </lineage>
</organism>
<dbReference type="InterPro" id="IPR018843">
    <property type="entry name" value="Utp8_b-prop"/>
</dbReference>
<dbReference type="Proteomes" id="UP000769528">
    <property type="component" value="Unassembled WGS sequence"/>
</dbReference>
<protein>
    <recommendedName>
        <fullName evidence="5">U3 small nucleolar RNA-associated protein 8</fullName>
    </recommendedName>
</protein>